<gene>
    <name evidence="2" type="ORF">SAMN02745149_02019</name>
</gene>
<organism evidence="2 3">
    <name type="scientific">Treponema porcinum</name>
    <dbReference type="NCBI Taxonomy" id="261392"/>
    <lineage>
        <taxon>Bacteria</taxon>
        <taxon>Pseudomonadati</taxon>
        <taxon>Spirochaetota</taxon>
        <taxon>Spirochaetia</taxon>
        <taxon>Spirochaetales</taxon>
        <taxon>Treponemataceae</taxon>
        <taxon>Treponema</taxon>
    </lineage>
</organism>
<dbReference type="EMBL" id="FUWG01000016">
    <property type="protein sequence ID" value="SJZ67606.1"/>
    <property type="molecule type" value="Genomic_DNA"/>
</dbReference>
<proteinExistence type="predicted"/>
<dbReference type="Gene3D" id="2.60.40.10">
    <property type="entry name" value="Immunoglobulins"/>
    <property type="match status" value="1"/>
</dbReference>
<dbReference type="SUPFAM" id="SSF49265">
    <property type="entry name" value="Fibronectin type III"/>
    <property type="match status" value="1"/>
</dbReference>
<evidence type="ECO:0000259" key="1">
    <source>
        <dbReference type="PROSITE" id="PS50853"/>
    </source>
</evidence>
<protein>
    <submittedName>
        <fullName evidence="2">Fibronectin type III domain-containing protein</fullName>
    </submittedName>
</protein>
<name>A0A1T4ML93_TREPO</name>
<dbReference type="SUPFAM" id="SSF49899">
    <property type="entry name" value="Concanavalin A-like lectins/glucanases"/>
    <property type="match status" value="1"/>
</dbReference>
<dbReference type="InterPro" id="IPR036116">
    <property type="entry name" value="FN3_sf"/>
</dbReference>
<dbReference type="PROSITE" id="PS50853">
    <property type="entry name" value="FN3"/>
    <property type="match status" value="1"/>
</dbReference>
<reference evidence="2 3" key="1">
    <citation type="submission" date="2017-02" db="EMBL/GenBank/DDBJ databases">
        <authorList>
            <person name="Peterson S.W."/>
        </authorList>
    </citation>
    <scope>NUCLEOTIDE SEQUENCE [LARGE SCALE GENOMIC DNA]</scope>
    <source>
        <strain evidence="2 3">ATCC BAA-908</strain>
    </source>
</reference>
<dbReference type="Proteomes" id="UP000190423">
    <property type="component" value="Unassembled WGS sequence"/>
</dbReference>
<dbReference type="GeneID" id="78317291"/>
<dbReference type="STRING" id="261392.SAMN02745149_02019"/>
<dbReference type="SMART" id="SM00060">
    <property type="entry name" value="FN3"/>
    <property type="match status" value="1"/>
</dbReference>
<dbReference type="RefSeq" id="WP_078933906.1">
    <property type="nucleotide sequence ID" value="NZ_FUWG01000016.1"/>
</dbReference>
<keyword evidence="3" id="KW-1185">Reference proteome</keyword>
<dbReference type="InterPro" id="IPR003961">
    <property type="entry name" value="FN3_dom"/>
</dbReference>
<dbReference type="InterPro" id="IPR013783">
    <property type="entry name" value="Ig-like_fold"/>
</dbReference>
<evidence type="ECO:0000313" key="3">
    <source>
        <dbReference type="Proteomes" id="UP000190423"/>
    </source>
</evidence>
<sequence>MNYIRKISFYLFFISLFAFTEQFYAETYLLGGKKGWSDVNVRNGITTGTGRYGNESLVLDTTSRKKNPYTDLLLDFENGGFSDTTGNYTIVENTLFSSKKAVMGKGAALSRGKSGGLVLSGTPGSFFSTEGPAGSFMIDFWLCPSIVENGEIIFSWRSSRNIAGKIVYQLITASFYQDKIMCVFSNIFDGYTEDSGDVYLIGSRKLIPEKWSHHSICFTEDDGMLLYKVDGEVEDIQFMTETGHEGSSIFPAYIGTSAYVSICPKYTGLIDDFSVTRSYVNIDAEVDAEIAEALNPKRYGSSGGHFESVPILTKPGTIMNSLKAETDIPPQTEIHFYIRGGDNYFNWTQDYPEWIPVKNGEKITGLTGLYFQVAADLFPDGTGSVTPSVSEIQLDYTVLPEPQPPYKVSAQKGDGSVTLSWSYSTDDTAGGYYIYYGTRPGEYLGRYAAEGNSPIDVGNTTSYTITGLKNGTIYYFAIAAWSKVDSRIRGPLSKEVYARPGVK</sequence>
<dbReference type="Pfam" id="PF00041">
    <property type="entry name" value="fn3"/>
    <property type="match status" value="1"/>
</dbReference>
<dbReference type="InterPro" id="IPR013320">
    <property type="entry name" value="ConA-like_dom_sf"/>
</dbReference>
<accession>A0A1T4ML93</accession>
<evidence type="ECO:0000313" key="2">
    <source>
        <dbReference type="EMBL" id="SJZ67606.1"/>
    </source>
</evidence>
<dbReference type="AlphaFoldDB" id="A0A1T4ML93"/>
<dbReference type="OrthoDB" id="304972at2"/>
<dbReference type="CDD" id="cd00063">
    <property type="entry name" value="FN3"/>
    <property type="match status" value="1"/>
</dbReference>
<feature type="domain" description="Fibronectin type-III" evidence="1">
    <location>
        <begin position="401"/>
        <end position="503"/>
    </location>
</feature>